<dbReference type="EMBL" id="JXTC01000094">
    <property type="protein sequence ID" value="PON89405.1"/>
    <property type="molecule type" value="Genomic_DNA"/>
</dbReference>
<protein>
    <submittedName>
        <fullName evidence="8">Bicarbonate transporter</fullName>
    </submittedName>
</protein>
<proteinExistence type="inferred from homology"/>
<evidence type="ECO:0000256" key="1">
    <source>
        <dbReference type="ARBA" id="ARBA00004141"/>
    </source>
</evidence>
<evidence type="ECO:0000256" key="5">
    <source>
        <dbReference type="ARBA" id="ARBA00023136"/>
    </source>
</evidence>
<dbReference type="STRING" id="63057.A0A2P5EV70"/>
<feature type="transmembrane region" description="Helical" evidence="6">
    <location>
        <begin position="233"/>
        <end position="251"/>
    </location>
</feature>
<dbReference type="InterPro" id="IPR011531">
    <property type="entry name" value="HCO3_transpt-like_TM_dom"/>
</dbReference>
<evidence type="ECO:0000256" key="6">
    <source>
        <dbReference type="SAM" id="Phobius"/>
    </source>
</evidence>
<evidence type="ECO:0000259" key="7">
    <source>
        <dbReference type="Pfam" id="PF00955"/>
    </source>
</evidence>
<dbReference type="OrthoDB" id="1735926at2759"/>
<dbReference type="Pfam" id="PF00955">
    <property type="entry name" value="HCO3_cotransp"/>
    <property type="match status" value="3"/>
</dbReference>
<accession>A0A2P5EV70</accession>
<keyword evidence="9" id="KW-1185">Reference proteome</keyword>
<feature type="transmembrane region" description="Helical" evidence="6">
    <location>
        <begin position="95"/>
        <end position="117"/>
    </location>
</feature>
<feature type="domain" description="Bicarbonate transporter-like transmembrane" evidence="7">
    <location>
        <begin position="140"/>
        <end position="315"/>
    </location>
</feature>
<evidence type="ECO:0000256" key="4">
    <source>
        <dbReference type="ARBA" id="ARBA00022989"/>
    </source>
</evidence>
<name>A0A2P5EV70_TREOI</name>
<feature type="transmembrane region" description="Helical" evidence="6">
    <location>
        <begin position="488"/>
        <end position="515"/>
    </location>
</feature>
<feature type="domain" description="Bicarbonate transporter-like transmembrane" evidence="7">
    <location>
        <begin position="395"/>
        <end position="537"/>
    </location>
</feature>
<comment type="caution">
    <text evidence="8">The sequence shown here is derived from an EMBL/GenBank/DDBJ whole genome shotgun (WGS) entry which is preliminary data.</text>
</comment>
<comment type="similarity">
    <text evidence="2">Belongs to the anion exchanger (TC 2.A.31.3) family.</text>
</comment>
<keyword evidence="3 6" id="KW-0812">Transmembrane</keyword>
<dbReference type="GO" id="GO:0005886">
    <property type="term" value="C:plasma membrane"/>
    <property type="evidence" value="ECO:0007669"/>
    <property type="project" value="TreeGrafter"/>
</dbReference>
<evidence type="ECO:0000313" key="8">
    <source>
        <dbReference type="EMBL" id="PON89405.1"/>
    </source>
</evidence>
<evidence type="ECO:0000256" key="2">
    <source>
        <dbReference type="ARBA" id="ARBA00006262"/>
    </source>
</evidence>
<dbReference type="PANTHER" id="PTHR11453:SF40">
    <property type="entry name" value="BORON TRANSPORTER 4-RELATED"/>
    <property type="match status" value="1"/>
</dbReference>
<dbReference type="Proteomes" id="UP000237000">
    <property type="component" value="Unassembled WGS sequence"/>
</dbReference>
<dbReference type="PANTHER" id="PTHR11453">
    <property type="entry name" value="ANION EXCHANGE PROTEIN"/>
    <property type="match status" value="1"/>
</dbReference>
<feature type="transmembrane region" description="Helical" evidence="6">
    <location>
        <begin position="272"/>
        <end position="292"/>
    </location>
</feature>
<dbReference type="FunCoup" id="A0A2P5EV70">
    <property type="interactions" value="428"/>
</dbReference>
<dbReference type="InterPro" id="IPR003020">
    <property type="entry name" value="HCO3_transpt_euk"/>
</dbReference>
<feature type="domain" description="Bicarbonate transporter-like transmembrane" evidence="7">
    <location>
        <begin position="3"/>
        <end position="125"/>
    </location>
</feature>
<dbReference type="AlphaFoldDB" id="A0A2P5EV70"/>
<reference evidence="9" key="1">
    <citation type="submission" date="2016-06" db="EMBL/GenBank/DDBJ databases">
        <title>Parallel loss of symbiosis genes in relatives of nitrogen-fixing non-legume Parasponia.</title>
        <authorList>
            <person name="Van Velzen R."/>
            <person name="Holmer R."/>
            <person name="Bu F."/>
            <person name="Rutten L."/>
            <person name="Van Zeijl A."/>
            <person name="Liu W."/>
            <person name="Santuari L."/>
            <person name="Cao Q."/>
            <person name="Sharma T."/>
            <person name="Shen D."/>
            <person name="Roswanjaya Y."/>
            <person name="Wardhani T."/>
            <person name="Kalhor M.S."/>
            <person name="Jansen J."/>
            <person name="Van den Hoogen J."/>
            <person name="Gungor B."/>
            <person name="Hartog M."/>
            <person name="Hontelez J."/>
            <person name="Verver J."/>
            <person name="Yang W.-C."/>
            <person name="Schijlen E."/>
            <person name="Repin R."/>
            <person name="Schilthuizen M."/>
            <person name="Schranz E."/>
            <person name="Heidstra R."/>
            <person name="Miyata K."/>
            <person name="Fedorova E."/>
            <person name="Kohlen W."/>
            <person name="Bisseling T."/>
            <person name="Smit S."/>
            <person name="Geurts R."/>
        </authorList>
    </citation>
    <scope>NUCLEOTIDE SEQUENCE [LARGE SCALE GENOMIC DNA]</scope>
    <source>
        <strain evidence="9">cv. RG33-2</strain>
    </source>
</reference>
<keyword evidence="5 6" id="KW-0472">Membrane</keyword>
<dbReference type="GO" id="GO:0050801">
    <property type="term" value="P:monoatomic ion homeostasis"/>
    <property type="evidence" value="ECO:0007669"/>
    <property type="project" value="TreeGrafter"/>
</dbReference>
<keyword evidence="4 6" id="KW-1133">Transmembrane helix</keyword>
<dbReference type="InParanoid" id="A0A2P5EV70"/>
<feature type="transmembrane region" description="Helical" evidence="6">
    <location>
        <begin position="31"/>
        <end position="50"/>
    </location>
</feature>
<sequence length="614" mass="69239">MEVDGSLSTVETLASTAICGIMHSILGGQPLLILGVAEPTVIMYTYLYNFAKGREDLGRELFLAWAGWVCVWTALLLFLLAIFNACTIINRFTRIAGELFGMLIAVLFIQEAIKGVVSEFKIPKAEDPNSEKYQFQWLYANGLLGIIFTFGLLFTALKSRRARSWWYGTGSFRSFIADYGVPLMVLVWTALSFSVPSKVPSGVPRRLYSPLPWDSTSLRHWTVIQDMGKVSPAYIFAAFIPAVMIAGLYFFDHSVASQLAQQKEFNLKNPSAYHYDILLLGFMTLLCGLIGLPPSNGVLPQSPMHTKSLAVLKRQLIRKKMMETAKESIKQKASNSEIYGKMQAVFLEMDSSPEHNLVVKELEDLREAVMKGENKGEDTKDTFDPEKHIDAYLPVRVNEQRVSNLLQSLLVAASVFAMPVIKKIPTSVLWGYFSYMAIDSLPGNQFWERMLLLFITPGRRYKVLEGVHASFVELVPYKYIAMFTLFQLVYFLVCFGVTWIPIAGILFPLPFFLLISIRQHLLPKLFQPHYLQELDAAEYEEITGAPRLSFSLSYRGMETPRLGNEEGGVENLEICDAEILDELTTSRGEVKVRTVSFSEDRRGQIYPGDAEDVE</sequence>
<feature type="transmembrane region" description="Helical" evidence="6">
    <location>
        <begin position="62"/>
        <end position="83"/>
    </location>
</feature>
<organism evidence="8 9">
    <name type="scientific">Trema orientale</name>
    <name type="common">Charcoal tree</name>
    <name type="synonym">Celtis orientalis</name>
    <dbReference type="NCBI Taxonomy" id="63057"/>
    <lineage>
        <taxon>Eukaryota</taxon>
        <taxon>Viridiplantae</taxon>
        <taxon>Streptophyta</taxon>
        <taxon>Embryophyta</taxon>
        <taxon>Tracheophyta</taxon>
        <taxon>Spermatophyta</taxon>
        <taxon>Magnoliopsida</taxon>
        <taxon>eudicotyledons</taxon>
        <taxon>Gunneridae</taxon>
        <taxon>Pentapetalae</taxon>
        <taxon>rosids</taxon>
        <taxon>fabids</taxon>
        <taxon>Rosales</taxon>
        <taxon>Cannabaceae</taxon>
        <taxon>Trema</taxon>
    </lineage>
</organism>
<feature type="transmembrane region" description="Helical" evidence="6">
    <location>
        <begin position="137"/>
        <end position="156"/>
    </location>
</feature>
<comment type="subcellular location">
    <subcellularLocation>
        <location evidence="1">Membrane</location>
        <topology evidence="1">Multi-pass membrane protein</topology>
    </subcellularLocation>
</comment>
<evidence type="ECO:0000313" key="9">
    <source>
        <dbReference type="Proteomes" id="UP000237000"/>
    </source>
</evidence>
<gene>
    <name evidence="8" type="ORF">TorRG33x02_147560</name>
</gene>
<dbReference type="GO" id="GO:0005452">
    <property type="term" value="F:solute:inorganic anion antiporter activity"/>
    <property type="evidence" value="ECO:0007669"/>
    <property type="project" value="InterPro"/>
</dbReference>
<dbReference type="GO" id="GO:0006820">
    <property type="term" value="P:monoatomic anion transport"/>
    <property type="evidence" value="ECO:0007669"/>
    <property type="project" value="InterPro"/>
</dbReference>
<evidence type="ECO:0000256" key="3">
    <source>
        <dbReference type="ARBA" id="ARBA00022692"/>
    </source>
</evidence>